<dbReference type="NCBIfam" id="TIGR04502">
    <property type="entry name" value="microcomp_EutL"/>
    <property type="match status" value="1"/>
</dbReference>
<dbReference type="GO" id="GO:0031469">
    <property type="term" value="C:bacterial microcompartment"/>
    <property type="evidence" value="ECO:0007669"/>
    <property type="project" value="UniProtKB-SubCell"/>
</dbReference>
<gene>
    <name evidence="4" type="ORF">C9I99_10010</name>
</gene>
<evidence type="ECO:0000256" key="2">
    <source>
        <dbReference type="ARBA" id="ARBA00024446"/>
    </source>
</evidence>
<dbReference type="InterPro" id="IPR009193">
    <property type="entry name" value="EutL_PduB"/>
</dbReference>
<name>A0A2T3J035_9GAMM</name>
<dbReference type="OrthoDB" id="3283at2"/>
<protein>
    <submittedName>
        <fullName evidence="4">Microcompartment protein EutL</fullName>
    </submittedName>
</protein>
<dbReference type="InterPro" id="IPR044870">
    <property type="entry name" value="BMC_CP"/>
</dbReference>
<comment type="caution">
    <text evidence="4">The sequence shown here is derived from an EMBL/GenBank/DDBJ whole genome shotgun (WGS) entry which is preliminary data.</text>
</comment>
<reference evidence="4 5" key="1">
    <citation type="submission" date="2018-03" db="EMBL/GenBank/DDBJ databases">
        <title>Whole genome sequencing of Histamine producing bacteria.</title>
        <authorList>
            <person name="Butler K."/>
        </authorList>
    </citation>
    <scope>NUCLEOTIDE SEQUENCE [LARGE SCALE GENOMIC DNA]</scope>
    <source>
        <strain evidence="4 5">JCM 13586</strain>
    </source>
</reference>
<dbReference type="AlphaFoldDB" id="A0A2T3J035"/>
<organism evidence="4 5">
    <name type="scientific">Photobacterium lutimaris</name>
    <dbReference type="NCBI Taxonomy" id="388278"/>
    <lineage>
        <taxon>Bacteria</taxon>
        <taxon>Pseudomonadati</taxon>
        <taxon>Pseudomonadota</taxon>
        <taxon>Gammaproteobacteria</taxon>
        <taxon>Vibrionales</taxon>
        <taxon>Vibrionaceae</taxon>
        <taxon>Photobacterium</taxon>
    </lineage>
</organism>
<accession>A0A2T3J035</accession>
<proteinExistence type="predicted"/>
<evidence type="ECO:0000313" key="4">
    <source>
        <dbReference type="EMBL" id="PSU34308.1"/>
    </source>
</evidence>
<dbReference type="PROSITE" id="PS51931">
    <property type="entry name" value="BMC_CP"/>
    <property type="match status" value="2"/>
</dbReference>
<dbReference type="SMART" id="SM00877">
    <property type="entry name" value="BMC"/>
    <property type="match status" value="2"/>
</dbReference>
<dbReference type="InterPro" id="IPR000249">
    <property type="entry name" value="BMC_dom"/>
</dbReference>
<dbReference type="EMBL" id="PYMH01000003">
    <property type="protein sequence ID" value="PSU34308.1"/>
    <property type="molecule type" value="Genomic_DNA"/>
</dbReference>
<dbReference type="NCBIfam" id="NF011934">
    <property type="entry name" value="PRK15405.1"/>
    <property type="match status" value="1"/>
</dbReference>
<dbReference type="PIRSF" id="PIRSF012290">
    <property type="entry name" value="EutL_PduB"/>
    <property type="match status" value="1"/>
</dbReference>
<keyword evidence="5" id="KW-1185">Reference proteome</keyword>
<dbReference type="Proteomes" id="UP000241222">
    <property type="component" value="Unassembled WGS sequence"/>
</dbReference>
<dbReference type="SUPFAM" id="SSF143414">
    <property type="entry name" value="CcmK-like"/>
    <property type="match status" value="1"/>
</dbReference>
<feature type="domain" description="BMC circularly permuted" evidence="3">
    <location>
        <begin position="113"/>
        <end position="215"/>
    </location>
</feature>
<dbReference type="InterPro" id="IPR030983">
    <property type="entry name" value="EutL"/>
</dbReference>
<evidence type="ECO:0000313" key="5">
    <source>
        <dbReference type="Proteomes" id="UP000241222"/>
    </source>
</evidence>
<dbReference type="InterPro" id="IPR037233">
    <property type="entry name" value="CcmK-like_sf"/>
</dbReference>
<dbReference type="GO" id="GO:0005198">
    <property type="term" value="F:structural molecule activity"/>
    <property type="evidence" value="ECO:0007669"/>
    <property type="project" value="InterPro"/>
</dbReference>
<dbReference type="Pfam" id="PF00936">
    <property type="entry name" value="BMC"/>
    <property type="match status" value="1"/>
</dbReference>
<dbReference type="RefSeq" id="WP_107348734.1">
    <property type="nucleotide sequence ID" value="NZ_PYMH01000003.1"/>
</dbReference>
<evidence type="ECO:0000256" key="1">
    <source>
        <dbReference type="ARBA" id="ARBA00024322"/>
    </source>
</evidence>
<keyword evidence="2" id="KW-1283">Bacterial microcompartment</keyword>
<comment type="subcellular location">
    <subcellularLocation>
        <location evidence="1">Bacterial microcompartment</location>
    </subcellularLocation>
</comment>
<sequence>MAILDKIQPSVLATRVIASVDQVYKEKMGLQPHHNSIGIITSDCDDVTYCALDEATKAANVDVVYARSFYAGAAHSSGPTSGEVIGILAGGCPADVIAGLERAKAFIEDEAAFQCADENGDIAFFAHLVSSTGSYLSAEAGVEQGEALAYLIAPPLEAMYALDAALKAADVQLVNLFAPPSETNFGGGHLAGSQAACRAACDAFEAAVLDVARNPIAN</sequence>
<evidence type="ECO:0000259" key="3">
    <source>
        <dbReference type="PROSITE" id="PS51931"/>
    </source>
</evidence>
<feature type="domain" description="BMC circularly permuted" evidence="3">
    <location>
        <begin position="1"/>
        <end position="112"/>
    </location>
</feature>
<dbReference type="Gene3D" id="3.30.70.1710">
    <property type="match status" value="2"/>
</dbReference>